<proteinExistence type="predicted"/>
<dbReference type="Proteomes" id="UP001220395">
    <property type="component" value="Chromosome"/>
</dbReference>
<feature type="transmembrane region" description="Helical" evidence="1">
    <location>
        <begin position="172"/>
        <end position="193"/>
    </location>
</feature>
<keyword evidence="1" id="KW-1133">Transmembrane helix</keyword>
<keyword evidence="1" id="KW-0472">Membrane</keyword>
<gene>
    <name evidence="2" type="ORF">PQ455_12720</name>
</gene>
<evidence type="ECO:0000256" key="1">
    <source>
        <dbReference type="SAM" id="Phobius"/>
    </source>
</evidence>
<feature type="transmembrane region" description="Helical" evidence="1">
    <location>
        <begin position="43"/>
        <end position="69"/>
    </location>
</feature>
<dbReference type="EMBL" id="CP117411">
    <property type="protein sequence ID" value="WCT72495.1"/>
    <property type="molecule type" value="Genomic_DNA"/>
</dbReference>
<accession>A0ABY7THU0</accession>
<evidence type="ECO:0008006" key="4">
    <source>
        <dbReference type="Google" id="ProtNLM"/>
    </source>
</evidence>
<feature type="transmembrane region" description="Helical" evidence="1">
    <location>
        <begin position="149"/>
        <end position="166"/>
    </location>
</feature>
<feature type="transmembrane region" description="Helical" evidence="1">
    <location>
        <begin position="116"/>
        <end position="137"/>
    </location>
</feature>
<feature type="transmembrane region" description="Helical" evidence="1">
    <location>
        <begin position="16"/>
        <end position="37"/>
    </location>
</feature>
<reference evidence="2 3" key="1">
    <citation type="submission" date="2023-02" db="EMBL/GenBank/DDBJ databases">
        <title>Genome sequence of Sphingomonas naphthae.</title>
        <authorList>
            <person name="Kim S."/>
            <person name="Heo J."/>
            <person name="Kwon S.-W."/>
        </authorList>
    </citation>
    <scope>NUCLEOTIDE SEQUENCE [LARGE SCALE GENOMIC DNA]</scope>
    <source>
        <strain evidence="2 3">KACC 18716</strain>
    </source>
</reference>
<evidence type="ECO:0000313" key="2">
    <source>
        <dbReference type="EMBL" id="WCT72495.1"/>
    </source>
</evidence>
<dbReference type="RefSeq" id="WP_273686457.1">
    <property type="nucleotide sequence ID" value="NZ_CP117411.1"/>
</dbReference>
<organism evidence="2 3">
    <name type="scientific">Sphingomonas naphthae</name>
    <dbReference type="NCBI Taxonomy" id="1813468"/>
    <lineage>
        <taxon>Bacteria</taxon>
        <taxon>Pseudomonadati</taxon>
        <taxon>Pseudomonadota</taxon>
        <taxon>Alphaproteobacteria</taxon>
        <taxon>Sphingomonadales</taxon>
        <taxon>Sphingomonadaceae</taxon>
        <taxon>Sphingomonas</taxon>
    </lineage>
</organism>
<evidence type="ECO:0000313" key="3">
    <source>
        <dbReference type="Proteomes" id="UP001220395"/>
    </source>
</evidence>
<keyword evidence="3" id="KW-1185">Reference proteome</keyword>
<name>A0ABY7THU0_9SPHN</name>
<protein>
    <recommendedName>
        <fullName evidence="4">DUF2306 domain-containing protein</fullName>
    </recommendedName>
</protein>
<feature type="transmembrane region" description="Helical" evidence="1">
    <location>
        <begin position="205"/>
        <end position="226"/>
    </location>
</feature>
<sequence>MATMAGRARQAGDARFFLIGAIVMAAVIVAGFSTQLAMGRSSFAVPVAIHIHALLFFGWTFFFVAQAALAASGSSALHRRLGWIGAGWAAAVVVVGIYTTAMMVRRGGAPFFFQPNYFLFMNSLTVLAFGGLTAAAIAMRRRTDWHRRLLFCGMAILTGPGLGRLLPMPLMIPWAGWGVFVAVMLFPLAGMIADRRRTGRVHRAWLWGAGTILVIQIAIDLIAFSAPGLAVYRAVTSGSPGAAVPPLAFPPAPPPFGP</sequence>
<keyword evidence="1" id="KW-0812">Transmembrane</keyword>
<feature type="transmembrane region" description="Helical" evidence="1">
    <location>
        <begin position="81"/>
        <end position="104"/>
    </location>
</feature>